<gene>
    <name evidence="2" type="ORF">IscW_ISCW021006</name>
</gene>
<feature type="non-terminal residue" evidence="2">
    <location>
        <position position="1"/>
    </location>
</feature>
<name>B7Q4T6_IXOSC</name>
<dbReference type="FunCoup" id="B7Q4T6">
    <property type="interactions" value="1"/>
</dbReference>
<dbReference type="PaxDb" id="6945-B7Q4T6"/>
<keyword evidence="1 2" id="KW-0812">Transmembrane</keyword>
<dbReference type="EMBL" id="ABJB010480295">
    <property type="status" value="NOT_ANNOTATED_CDS"/>
    <property type="molecule type" value="Genomic_DNA"/>
</dbReference>
<evidence type="ECO:0000313" key="2">
    <source>
        <dbReference type="EMBL" id="EEC13858.1"/>
    </source>
</evidence>
<dbReference type="EnsemblMetazoa" id="ISCW021006-RA">
    <property type="protein sequence ID" value="ISCW021006-PA"/>
    <property type="gene ID" value="ISCW021006"/>
</dbReference>
<dbReference type="Proteomes" id="UP000001555">
    <property type="component" value="Unassembled WGS sequence"/>
</dbReference>
<dbReference type="VEuPathDB" id="VectorBase:ISCP_012163"/>
<dbReference type="Pfam" id="PF10269">
    <property type="entry name" value="Tmemb_185A"/>
    <property type="match status" value="1"/>
</dbReference>
<protein>
    <submittedName>
        <fullName evidence="2 3">Transmembrane protein, putative</fullName>
    </submittedName>
</protein>
<accession>B7Q4T6</accession>
<dbReference type="EMBL" id="DS857608">
    <property type="protein sequence ID" value="EEC13858.1"/>
    <property type="molecule type" value="Genomic_DNA"/>
</dbReference>
<dbReference type="InterPro" id="IPR019396">
    <property type="entry name" value="TM_Fragile-X-F-assoc"/>
</dbReference>
<reference evidence="3" key="2">
    <citation type="submission" date="2020-05" db="UniProtKB">
        <authorList>
            <consortium name="EnsemblMetazoa"/>
        </authorList>
    </citation>
    <scope>IDENTIFICATION</scope>
    <source>
        <strain evidence="3">wikel</strain>
    </source>
</reference>
<reference evidence="2 4" key="1">
    <citation type="submission" date="2008-03" db="EMBL/GenBank/DDBJ databases">
        <title>Annotation of Ixodes scapularis.</title>
        <authorList>
            <consortium name="Ixodes scapularis Genome Project Consortium"/>
            <person name="Caler E."/>
            <person name="Hannick L.I."/>
            <person name="Bidwell S."/>
            <person name="Joardar V."/>
            <person name="Thiagarajan M."/>
            <person name="Amedeo P."/>
            <person name="Galinsky K.J."/>
            <person name="Schobel S."/>
            <person name="Inman J."/>
            <person name="Hostetler J."/>
            <person name="Miller J."/>
            <person name="Hammond M."/>
            <person name="Megy K."/>
            <person name="Lawson D."/>
            <person name="Kodira C."/>
            <person name="Sutton G."/>
            <person name="Meyer J."/>
            <person name="Hill C.A."/>
            <person name="Birren B."/>
            <person name="Nene V."/>
            <person name="Collins F."/>
            <person name="Alarcon-Chaidez F."/>
            <person name="Wikel S."/>
            <person name="Strausberg R."/>
        </authorList>
    </citation>
    <scope>NUCLEOTIDE SEQUENCE [LARGE SCALE GENOMIC DNA]</scope>
    <source>
        <strain evidence="4">Wikel</strain>
        <strain evidence="2">Wikel colony</strain>
    </source>
</reference>
<dbReference type="AlphaFoldDB" id="B7Q4T6"/>
<keyword evidence="1" id="KW-0472">Membrane</keyword>
<feature type="transmembrane region" description="Helical" evidence="1">
    <location>
        <begin position="33"/>
        <end position="54"/>
    </location>
</feature>
<sequence length="128" mass="15233">KMAVLHKVLLTWFLFTVFFTLLALKLDEKIEWNWFIVFVPMWAFDIKLFLLLAFQLMTMCKRRHDPPSAIRRKVWALFCLFLKSAFQVCLCTRLQFTSKLPWVFVALPLWILLLGVASNVLMHLISQR</sequence>
<dbReference type="VEuPathDB" id="VectorBase:ISCI021006"/>
<dbReference type="PANTHER" id="PTHR13568:SF4">
    <property type="entry name" value="TRANSMEMBRANE PROTEIN 60"/>
    <property type="match status" value="1"/>
</dbReference>
<evidence type="ECO:0000256" key="1">
    <source>
        <dbReference type="SAM" id="Phobius"/>
    </source>
</evidence>
<evidence type="ECO:0000313" key="3">
    <source>
        <dbReference type="EnsemblMetazoa" id="ISCW021006-PA"/>
    </source>
</evidence>
<dbReference type="OrthoDB" id="10258440at2759"/>
<feature type="transmembrane region" description="Helical" evidence="1">
    <location>
        <begin position="102"/>
        <end position="125"/>
    </location>
</feature>
<dbReference type="HOGENOM" id="CLU_152149_0_0_1"/>
<keyword evidence="1" id="KW-1133">Transmembrane helix</keyword>
<feature type="transmembrane region" description="Helical" evidence="1">
    <location>
        <begin position="74"/>
        <end position="96"/>
    </location>
</feature>
<evidence type="ECO:0000313" key="4">
    <source>
        <dbReference type="Proteomes" id="UP000001555"/>
    </source>
</evidence>
<dbReference type="STRING" id="6945.B7Q4T6"/>
<dbReference type="VEuPathDB" id="VectorBase:ISCW021006"/>
<proteinExistence type="predicted"/>
<organism>
    <name type="scientific">Ixodes scapularis</name>
    <name type="common">Black-legged tick</name>
    <name type="synonym">Deer tick</name>
    <dbReference type="NCBI Taxonomy" id="6945"/>
    <lineage>
        <taxon>Eukaryota</taxon>
        <taxon>Metazoa</taxon>
        <taxon>Ecdysozoa</taxon>
        <taxon>Arthropoda</taxon>
        <taxon>Chelicerata</taxon>
        <taxon>Arachnida</taxon>
        <taxon>Acari</taxon>
        <taxon>Parasitiformes</taxon>
        <taxon>Ixodida</taxon>
        <taxon>Ixodoidea</taxon>
        <taxon>Ixodidae</taxon>
        <taxon>Ixodinae</taxon>
        <taxon>Ixodes</taxon>
    </lineage>
</organism>
<keyword evidence="4" id="KW-1185">Reference proteome</keyword>
<dbReference type="PANTHER" id="PTHR13568">
    <property type="entry name" value="FAM11A, B PROTEIN"/>
    <property type="match status" value="1"/>
</dbReference>